<comment type="pathway">
    <text evidence="5">Cofactor biosynthesis; NAD(+) biosynthesis; quinolinate from L-kynurenine: step 2/3.</text>
</comment>
<dbReference type="NCBIfam" id="TIGR01814">
    <property type="entry name" value="kynureninase"/>
    <property type="match status" value="1"/>
</dbReference>
<reference evidence="6 7" key="1">
    <citation type="submission" date="2013-06" db="EMBL/GenBank/DDBJ databases">
        <title>The Genome Sequence of Acinetobacter rudis CIP 110305.</title>
        <authorList>
            <consortium name="The Broad Institute Genome Sequencing Platform"/>
            <consortium name="The Broad Institute Genome Sequencing Center for Infectious Disease"/>
            <person name="Cerqueira G."/>
            <person name="Feldgarden M."/>
            <person name="Courvalin P."/>
            <person name="Perichon B."/>
            <person name="Grillot-Courvalin C."/>
            <person name="Clermont D."/>
            <person name="Rocha E."/>
            <person name="Yoon E.-J."/>
            <person name="Nemec A."/>
            <person name="Young S.K."/>
            <person name="Zeng Q."/>
            <person name="Gargeya S."/>
            <person name="Fitzgerald M."/>
            <person name="Abouelleil A."/>
            <person name="Alvarado L."/>
            <person name="Berlin A.M."/>
            <person name="Chapman S.B."/>
            <person name="Dewar J."/>
            <person name="Goldberg J."/>
            <person name="Griggs A."/>
            <person name="Gujja S."/>
            <person name="Hansen M."/>
            <person name="Howarth C."/>
            <person name="Imamovic A."/>
            <person name="Larimer J."/>
            <person name="McCowan C."/>
            <person name="Murphy C."/>
            <person name="Pearson M."/>
            <person name="Priest M."/>
            <person name="Roberts A."/>
            <person name="Saif S."/>
            <person name="Shea T."/>
            <person name="Sykes S."/>
            <person name="Wortman J."/>
            <person name="Nusbaum C."/>
            <person name="Birren B."/>
        </authorList>
    </citation>
    <scope>NUCLEOTIDE SEQUENCE [LARGE SCALE GENOMIC DNA]</scope>
    <source>
        <strain evidence="6 7">CIP 110305</strain>
    </source>
</reference>
<dbReference type="GO" id="GO:0030429">
    <property type="term" value="F:kynureninase activity"/>
    <property type="evidence" value="ECO:0007669"/>
    <property type="project" value="UniProtKB-UniRule"/>
</dbReference>
<dbReference type="Proteomes" id="UP000014568">
    <property type="component" value="Unassembled WGS sequence"/>
</dbReference>
<dbReference type="Gene3D" id="3.40.640.10">
    <property type="entry name" value="Type I PLP-dependent aspartate aminotransferase-like (Major domain)"/>
    <property type="match status" value="1"/>
</dbReference>
<evidence type="ECO:0000256" key="3">
    <source>
        <dbReference type="ARBA" id="ARBA00022898"/>
    </source>
</evidence>
<proteinExistence type="inferred from homology"/>
<dbReference type="GO" id="GO:0030170">
    <property type="term" value="F:pyridoxal phosphate binding"/>
    <property type="evidence" value="ECO:0007669"/>
    <property type="project" value="UniProtKB-UniRule"/>
</dbReference>
<sequence>MLMEFNVKILNQKYCVALDDKDELQHLKNEFVLPNSIIYLGGNTLGARPHSSSALTQQFIAHEWDEKLAHHLSNEDYHTELPRDLGNKIAGLIGANNDEVMVADSTALNLFKTLAAAIKIQAKKHPEARLIVAERDALPTDIHIIQSFIELHQQLYQLELIEHENELEQLLATGQVAVVVLSQIHHCTGRLKDLMTINRLIHQHFALVIWDLCQSVGVFPTQLNQSQADFAVGCTYKYLNGGPGAPAFLWVNEKHLTTFWDPLNAWNNHNNPLDIIDFYEPFTGLKRYMSAHQPIISMRLIECGLNIFAKTNLEAIRLKSLKLTDLFIELMEQECADFNFKLITPQEHQHRGGHLSYNHPFAYEICQALCARGVITDYREADIIRFAFAPLYIRYIDVWNTVQQIKSVMQNVEWQIKPYLLTHNINYD</sequence>
<dbReference type="InterPro" id="IPR015422">
    <property type="entry name" value="PyrdxlP-dep_Trfase_small"/>
</dbReference>
<comment type="pathway">
    <text evidence="5">Amino-acid degradation; L-kynurenine degradation; L-alanine and anthranilate from L-kynurenine: step 1/1.</text>
</comment>
<dbReference type="HOGENOM" id="CLU_003433_4_1_6"/>
<dbReference type="InterPro" id="IPR010111">
    <property type="entry name" value="Kynureninase"/>
</dbReference>
<dbReference type="GO" id="GO:0043420">
    <property type="term" value="P:anthranilate metabolic process"/>
    <property type="evidence" value="ECO:0007669"/>
    <property type="project" value="TreeGrafter"/>
</dbReference>
<comment type="subunit">
    <text evidence="5">Homodimer.</text>
</comment>
<evidence type="ECO:0000256" key="1">
    <source>
        <dbReference type="ARBA" id="ARBA00022642"/>
    </source>
</evidence>
<dbReference type="Gene3D" id="3.90.1150.10">
    <property type="entry name" value="Aspartate Aminotransferase, domain 1"/>
    <property type="match status" value="1"/>
</dbReference>
<dbReference type="InterPro" id="IPR015424">
    <property type="entry name" value="PyrdxlP-dep_Trfase"/>
</dbReference>
<protein>
    <recommendedName>
        <fullName evidence="4 5">Kynureninase</fullName>
        <ecNumber evidence="4 5">3.7.1.3</ecNumber>
    </recommendedName>
</protein>
<comment type="catalytic activity">
    <reaction evidence="5">
        <text>L-kynurenine + H2O = anthranilate + L-alanine + H(+)</text>
        <dbReference type="Rhea" id="RHEA:16813"/>
        <dbReference type="ChEBI" id="CHEBI:15377"/>
        <dbReference type="ChEBI" id="CHEBI:15378"/>
        <dbReference type="ChEBI" id="CHEBI:16567"/>
        <dbReference type="ChEBI" id="CHEBI:57959"/>
        <dbReference type="ChEBI" id="CHEBI:57972"/>
        <dbReference type="EC" id="3.7.1.3"/>
    </reaction>
</comment>
<comment type="cofactor">
    <cofactor evidence="5">
        <name>pyridoxal 5'-phosphate</name>
        <dbReference type="ChEBI" id="CHEBI:597326"/>
    </cofactor>
</comment>
<evidence type="ECO:0000256" key="4">
    <source>
        <dbReference type="NCBIfam" id="TIGR01814"/>
    </source>
</evidence>
<dbReference type="PIRSF" id="PIRSF038800">
    <property type="entry name" value="KYNU"/>
    <property type="match status" value="1"/>
</dbReference>
<dbReference type="AlphaFoldDB" id="S3MT27"/>
<dbReference type="Pfam" id="PF22580">
    <property type="entry name" value="KYNU_C"/>
    <property type="match status" value="1"/>
</dbReference>
<dbReference type="PATRIC" id="fig|421052.3.peg.2688"/>
<evidence type="ECO:0000313" key="7">
    <source>
        <dbReference type="Proteomes" id="UP000014568"/>
    </source>
</evidence>
<keyword evidence="3 5" id="KW-0663">Pyridoxal phosphate</keyword>
<keyword evidence="1 5" id="KW-0662">Pyridine nucleotide biosynthesis</keyword>
<dbReference type="GO" id="GO:0019441">
    <property type="term" value="P:L-tryptophan catabolic process to kynurenine"/>
    <property type="evidence" value="ECO:0007669"/>
    <property type="project" value="TreeGrafter"/>
</dbReference>
<evidence type="ECO:0000313" key="6">
    <source>
        <dbReference type="EMBL" id="EPF70990.1"/>
    </source>
</evidence>
<dbReference type="InterPro" id="IPR015421">
    <property type="entry name" value="PyrdxlP-dep_Trfase_major"/>
</dbReference>
<dbReference type="UniPathway" id="UPA00334">
    <property type="reaction ID" value="UER00455"/>
</dbReference>
<keyword evidence="7" id="KW-1185">Reference proteome</keyword>
<name>S3MT27_9GAMM</name>
<dbReference type="PANTHER" id="PTHR14084">
    <property type="entry name" value="KYNURENINASE"/>
    <property type="match status" value="1"/>
</dbReference>
<dbReference type="GO" id="GO:0097053">
    <property type="term" value="P:L-kynurenine catabolic process"/>
    <property type="evidence" value="ECO:0007669"/>
    <property type="project" value="UniProtKB-UniPathway"/>
</dbReference>
<accession>S3MT27</accession>
<gene>
    <name evidence="6" type="ORF">F945_02753</name>
</gene>
<dbReference type="SUPFAM" id="SSF53383">
    <property type="entry name" value="PLP-dependent transferases"/>
    <property type="match status" value="1"/>
</dbReference>
<comment type="catalytic activity">
    <reaction evidence="5">
        <text>3-hydroxy-L-kynurenine + H2O = 3-hydroxyanthranilate + L-alanine + H(+)</text>
        <dbReference type="Rhea" id="RHEA:25143"/>
        <dbReference type="ChEBI" id="CHEBI:15377"/>
        <dbReference type="ChEBI" id="CHEBI:15378"/>
        <dbReference type="ChEBI" id="CHEBI:36559"/>
        <dbReference type="ChEBI" id="CHEBI:57972"/>
        <dbReference type="ChEBI" id="CHEBI:58125"/>
        <dbReference type="EC" id="3.7.1.3"/>
    </reaction>
</comment>
<dbReference type="GO" id="GO:0009435">
    <property type="term" value="P:NAD+ biosynthetic process"/>
    <property type="evidence" value="ECO:0007669"/>
    <property type="project" value="UniProtKB-UniRule"/>
</dbReference>
<dbReference type="EC" id="3.7.1.3" evidence="4 5"/>
<comment type="function">
    <text evidence="5">Catalyzes the cleavage of L-kynurenine (L-Kyn) and L-3-hydroxykynurenine (L-3OHKyn) into anthranilic acid (AA) and 3-hydroxyanthranilic acid (3-OHAA), respectively.</text>
</comment>
<keyword evidence="2 5" id="KW-0378">Hydrolase</keyword>
<dbReference type="STRING" id="632955.GCA_000829675_01862"/>
<dbReference type="PANTHER" id="PTHR14084:SF0">
    <property type="entry name" value="KYNURENINASE"/>
    <property type="match status" value="1"/>
</dbReference>
<dbReference type="EMBL" id="ATGI01000034">
    <property type="protein sequence ID" value="EPF70990.1"/>
    <property type="molecule type" value="Genomic_DNA"/>
</dbReference>
<dbReference type="GO" id="GO:0005737">
    <property type="term" value="C:cytoplasm"/>
    <property type="evidence" value="ECO:0007669"/>
    <property type="project" value="UniProtKB-UniRule"/>
</dbReference>
<comment type="caution">
    <text evidence="6">The sequence shown here is derived from an EMBL/GenBank/DDBJ whole genome shotgun (WGS) entry which is preliminary data.</text>
</comment>
<comment type="similarity">
    <text evidence="5">Belongs to the kynureninase family.</text>
</comment>
<evidence type="ECO:0000256" key="2">
    <source>
        <dbReference type="ARBA" id="ARBA00022801"/>
    </source>
</evidence>
<organism evidence="6 7">
    <name type="scientific">Acinetobacter rudis CIP 110305</name>
    <dbReference type="NCBI Taxonomy" id="421052"/>
    <lineage>
        <taxon>Bacteria</taxon>
        <taxon>Pseudomonadati</taxon>
        <taxon>Pseudomonadota</taxon>
        <taxon>Gammaproteobacteria</taxon>
        <taxon>Moraxellales</taxon>
        <taxon>Moraxellaceae</taxon>
        <taxon>Acinetobacter</taxon>
    </lineage>
</organism>
<dbReference type="UniPathway" id="UPA00253">
    <property type="reaction ID" value="UER00329"/>
</dbReference>
<dbReference type="eggNOG" id="COG3844">
    <property type="taxonomic scope" value="Bacteria"/>
</dbReference>
<evidence type="ECO:0000256" key="5">
    <source>
        <dbReference type="PIRNR" id="PIRNR038800"/>
    </source>
</evidence>